<dbReference type="PANTHER" id="PTHR38592:SF3">
    <property type="entry name" value="BLL4819 PROTEIN"/>
    <property type="match status" value="1"/>
</dbReference>
<keyword evidence="1" id="KW-1133">Transmembrane helix</keyword>
<feature type="transmembrane region" description="Helical" evidence="1">
    <location>
        <begin position="317"/>
        <end position="334"/>
    </location>
</feature>
<evidence type="ECO:0000313" key="2">
    <source>
        <dbReference type="EMBL" id="POR50815.1"/>
    </source>
</evidence>
<accession>A0A2S4M871</accession>
<proteinExistence type="predicted"/>
<feature type="transmembrane region" description="Helical" evidence="1">
    <location>
        <begin position="126"/>
        <end position="146"/>
    </location>
</feature>
<feature type="transmembrane region" description="Helical" evidence="1">
    <location>
        <begin position="185"/>
        <end position="202"/>
    </location>
</feature>
<dbReference type="OrthoDB" id="9775975at2"/>
<dbReference type="Pfam" id="PF10129">
    <property type="entry name" value="OpgC_C"/>
    <property type="match status" value="1"/>
</dbReference>
<dbReference type="AlphaFoldDB" id="A0A2S4M871"/>
<dbReference type="PIRSF" id="PIRSF028704">
    <property type="entry name" value="UPC028704"/>
    <property type="match status" value="1"/>
</dbReference>
<reference evidence="2 3" key="1">
    <citation type="submission" date="2018-01" db="EMBL/GenBank/DDBJ databases">
        <title>Genomic Encyclopedia of Type Strains, Phase III (KMG-III): the genomes of soil and plant-associated and newly described type strains.</title>
        <authorList>
            <person name="Whitman W."/>
        </authorList>
    </citation>
    <scope>NUCLEOTIDE SEQUENCE [LARGE SCALE GENOMIC DNA]</scope>
    <source>
        <strain evidence="2 3">1131</strain>
    </source>
</reference>
<evidence type="ECO:0000256" key="1">
    <source>
        <dbReference type="SAM" id="Phobius"/>
    </source>
</evidence>
<dbReference type="Proteomes" id="UP000236919">
    <property type="component" value="Unassembled WGS sequence"/>
</dbReference>
<dbReference type="RefSeq" id="WP_103718926.1">
    <property type="nucleotide sequence ID" value="NZ_PQFZ01000008.1"/>
</dbReference>
<feature type="transmembrane region" description="Helical" evidence="1">
    <location>
        <begin position="381"/>
        <end position="402"/>
    </location>
</feature>
<evidence type="ECO:0008006" key="4">
    <source>
        <dbReference type="Google" id="ProtNLM"/>
    </source>
</evidence>
<organism evidence="2 3">
    <name type="scientific">Bosea psychrotolerans</name>
    <dbReference type="NCBI Taxonomy" id="1871628"/>
    <lineage>
        <taxon>Bacteria</taxon>
        <taxon>Pseudomonadati</taxon>
        <taxon>Pseudomonadota</taxon>
        <taxon>Alphaproteobacteria</taxon>
        <taxon>Hyphomicrobiales</taxon>
        <taxon>Boseaceae</taxon>
        <taxon>Bosea</taxon>
    </lineage>
</organism>
<keyword evidence="1" id="KW-0472">Membrane</keyword>
<feature type="transmembrane region" description="Helical" evidence="1">
    <location>
        <begin position="269"/>
        <end position="290"/>
    </location>
</feature>
<evidence type="ECO:0000313" key="3">
    <source>
        <dbReference type="Proteomes" id="UP000236919"/>
    </source>
</evidence>
<protein>
    <recommendedName>
        <fullName evidence="4">OpgC protein</fullName>
    </recommendedName>
</protein>
<feature type="transmembrane region" description="Helical" evidence="1">
    <location>
        <begin position="55"/>
        <end position="72"/>
    </location>
</feature>
<keyword evidence="3" id="KW-1185">Reference proteome</keyword>
<dbReference type="InterPro" id="IPR014550">
    <property type="entry name" value="UCP028704_OpgC"/>
</dbReference>
<sequence length="437" mass="48002">MSQQQTAGHRAEDAGVGTLSTAAIRQSSHHQAPGWNALAVELPPKHSKRQRDERLDFFRGLTMLIIFVAHLPENSWNAYIPARFGFSSGAEVFVFCSGLASALAFGSVFVRRGLALGTARILLRMWQVYWAQLGVVLALIALAALLDRTFGLAELPSQFAPLIKDPERALLGLATLTWQPDYLDILPMYLVILALVPVAMALHRLHSSLPFVMTILLYGLVWTADFNLPGNPWNGSGWFLNPFAWQLIFFIGFFFGMRWLPVPKLGDRSTLLAAGLVLLVSLPLSFWGILDNWPAAQALRDLIVPASEKSNLHALRVLHFLALAYVMLSLVEGWRHRLDEGLGHVFILIGRQSLATFLASVVLARLAGTVAGLIGRSELNVALLNLIGFSAIFGTAILVGWFKSAPWAGAIPRAEPARNEEQIAAHIRALSRVREAS</sequence>
<feature type="transmembrane region" description="Helical" evidence="1">
    <location>
        <begin position="238"/>
        <end position="257"/>
    </location>
</feature>
<comment type="caution">
    <text evidence="2">The sequence shown here is derived from an EMBL/GenBank/DDBJ whole genome shotgun (WGS) entry which is preliminary data.</text>
</comment>
<feature type="transmembrane region" description="Helical" evidence="1">
    <location>
        <begin position="92"/>
        <end position="114"/>
    </location>
</feature>
<keyword evidence="1" id="KW-0812">Transmembrane</keyword>
<dbReference type="PANTHER" id="PTHR38592">
    <property type="entry name" value="BLL4819 PROTEIN"/>
    <property type="match status" value="1"/>
</dbReference>
<name>A0A2S4M871_9HYPH</name>
<feature type="transmembrane region" description="Helical" evidence="1">
    <location>
        <begin position="209"/>
        <end position="226"/>
    </location>
</feature>
<gene>
    <name evidence="2" type="ORF">CYD53_10863</name>
</gene>
<dbReference type="EMBL" id="PQFZ01000008">
    <property type="protein sequence ID" value="POR50815.1"/>
    <property type="molecule type" value="Genomic_DNA"/>
</dbReference>
<feature type="transmembrane region" description="Helical" evidence="1">
    <location>
        <begin position="354"/>
        <end position="375"/>
    </location>
</feature>